<reference evidence="3" key="1">
    <citation type="submission" date="2016-11" db="EMBL/GenBank/DDBJ databases">
        <authorList>
            <person name="Jaros S."/>
            <person name="Januszkiewicz K."/>
            <person name="Wedrychowicz H."/>
        </authorList>
    </citation>
    <scope>NUCLEOTIDE SEQUENCE [LARGE SCALE GENOMIC DNA]</scope>
    <source>
        <strain evidence="3">CGMCC 4.3555</strain>
    </source>
</reference>
<evidence type="ECO:0000313" key="2">
    <source>
        <dbReference type="EMBL" id="SHL75809.1"/>
    </source>
</evidence>
<accession>A0A9X8MTC7</accession>
<evidence type="ECO:0000256" key="1">
    <source>
        <dbReference type="SAM" id="MobiDB-lite"/>
    </source>
</evidence>
<protein>
    <submittedName>
        <fullName evidence="2">Uncharacterized protein</fullName>
    </submittedName>
</protein>
<sequence>MRQRSTHEAPVDVPAIPATVQPGGVVDWPSPIAGFEPVPDEPPDTKTDAPAKTTRSKKAAPTEAPTGEEPKQ</sequence>
<evidence type="ECO:0000313" key="3">
    <source>
        <dbReference type="Proteomes" id="UP000184388"/>
    </source>
</evidence>
<feature type="region of interest" description="Disordered" evidence="1">
    <location>
        <begin position="1"/>
        <end position="72"/>
    </location>
</feature>
<feature type="compositionally biased region" description="Basic and acidic residues" evidence="1">
    <location>
        <begin position="1"/>
        <end position="10"/>
    </location>
</feature>
<dbReference type="RefSeq" id="WP_073444637.1">
    <property type="nucleotide sequence ID" value="NZ_FRBK01000006.1"/>
</dbReference>
<dbReference type="EMBL" id="FRBK01000006">
    <property type="protein sequence ID" value="SHL75809.1"/>
    <property type="molecule type" value="Genomic_DNA"/>
</dbReference>
<gene>
    <name evidence="2" type="ORF">SAMN05216268_10694</name>
</gene>
<dbReference type="AlphaFoldDB" id="A0A9X8MTC7"/>
<comment type="caution">
    <text evidence="2">The sequence shown here is derived from an EMBL/GenBank/DDBJ whole genome shotgun (WGS) entry which is preliminary data.</text>
</comment>
<dbReference type="Proteomes" id="UP000184388">
    <property type="component" value="Unassembled WGS sequence"/>
</dbReference>
<organism evidence="2 3">
    <name type="scientific">Streptomyces yunnanensis</name>
    <dbReference type="NCBI Taxonomy" id="156453"/>
    <lineage>
        <taxon>Bacteria</taxon>
        <taxon>Bacillati</taxon>
        <taxon>Actinomycetota</taxon>
        <taxon>Actinomycetes</taxon>
        <taxon>Kitasatosporales</taxon>
        <taxon>Streptomycetaceae</taxon>
        <taxon>Streptomyces</taxon>
    </lineage>
</organism>
<proteinExistence type="predicted"/>
<name>A0A9X8MTC7_9ACTN</name>